<evidence type="ECO:0000259" key="5">
    <source>
        <dbReference type="Pfam" id="PF13330"/>
    </source>
</evidence>
<evidence type="ECO:0000313" key="6">
    <source>
        <dbReference type="Ensembl" id="ENSSFAP00005022053.1"/>
    </source>
</evidence>
<dbReference type="GO" id="GO:0005576">
    <property type="term" value="C:extracellular region"/>
    <property type="evidence" value="ECO:0007669"/>
    <property type="project" value="UniProtKB-SubCell"/>
</dbReference>
<keyword evidence="3" id="KW-0732">Signal</keyword>
<feature type="domain" description="WxxW" evidence="5">
    <location>
        <begin position="32"/>
        <end position="98"/>
    </location>
</feature>
<reference evidence="6" key="1">
    <citation type="submission" date="2019-06" db="EMBL/GenBank/DDBJ databases">
        <authorList>
            <consortium name="Wellcome Sanger Institute Data Sharing"/>
        </authorList>
    </citation>
    <scope>NUCLEOTIDE SEQUENCE [LARGE SCALE GENOMIC DNA]</scope>
</reference>
<dbReference type="InterPro" id="IPR025155">
    <property type="entry name" value="WxxW_domain"/>
</dbReference>
<dbReference type="PANTHER" id="PTHR15031">
    <property type="entry name" value="CARTILAGE INTERMEDIATE LAYER PROTEIN CLIP"/>
    <property type="match status" value="1"/>
</dbReference>
<proteinExistence type="predicted"/>
<dbReference type="Proteomes" id="UP000472267">
    <property type="component" value="Chromosome 20"/>
</dbReference>
<keyword evidence="2" id="KW-0964">Secreted</keyword>
<reference evidence="6" key="3">
    <citation type="submission" date="2025-09" db="UniProtKB">
        <authorList>
            <consortium name="Ensembl"/>
        </authorList>
    </citation>
    <scope>IDENTIFICATION</scope>
</reference>
<feature type="domain" description="WxxW" evidence="5">
    <location>
        <begin position="111"/>
        <end position="193"/>
    </location>
</feature>
<evidence type="ECO:0000256" key="3">
    <source>
        <dbReference type="ARBA" id="ARBA00022729"/>
    </source>
</evidence>
<dbReference type="PANTHER" id="PTHR15031:SF4">
    <property type="entry name" value="CARTILAGE INTERMEDIATE LAYER PROTEIN 1"/>
    <property type="match status" value="1"/>
</dbReference>
<reference evidence="6" key="2">
    <citation type="submission" date="2025-08" db="UniProtKB">
        <authorList>
            <consortium name="Ensembl"/>
        </authorList>
    </citation>
    <scope>IDENTIFICATION</scope>
</reference>
<name>A0A672GTL8_SALFA</name>
<evidence type="ECO:0000256" key="2">
    <source>
        <dbReference type="ARBA" id="ARBA00022525"/>
    </source>
</evidence>
<sequence length="211" mass="24200">SSKRQRKSYFHFFNCYLSLNNIKVSVFTGCRTDWFDDDDPSGNGDYEVLSDLLSMHPKEICPQPIDHRHHYDATYGFACVNADQQKGNCQDYRVRFTCPPEFCQVTDQCRTKWMNSDDPSEEGDVESILQLMERFPGQVCENPVSIEAKTTSGISAQYTGNTFLSYDVQFGFACINEEQKSKQCEDYQVILTCPSDFCQGKSMCELHSLKM</sequence>
<accession>A0A672GTL8</accession>
<dbReference type="AlphaFoldDB" id="A0A672GTL8"/>
<dbReference type="Pfam" id="PF13330">
    <property type="entry name" value="Mucin2_WxxW"/>
    <property type="match status" value="2"/>
</dbReference>
<protein>
    <recommendedName>
        <fullName evidence="5">WxxW domain-containing protein</fullName>
    </recommendedName>
</protein>
<keyword evidence="4" id="KW-0325">Glycoprotein</keyword>
<dbReference type="InterPro" id="IPR039675">
    <property type="entry name" value="CILP1/CILP2"/>
</dbReference>
<organism evidence="6 7">
    <name type="scientific">Salarias fasciatus</name>
    <name type="common">Jewelled blenny</name>
    <name type="synonym">Blennius fasciatus</name>
    <dbReference type="NCBI Taxonomy" id="181472"/>
    <lineage>
        <taxon>Eukaryota</taxon>
        <taxon>Metazoa</taxon>
        <taxon>Chordata</taxon>
        <taxon>Craniata</taxon>
        <taxon>Vertebrata</taxon>
        <taxon>Euteleostomi</taxon>
        <taxon>Actinopterygii</taxon>
        <taxon>Neopterygii</taxon>
        <taxon>Teleostei</taxon>
        <taxon>Neoteleostei</taxon>
        <taxon>Acanthomorphata</taxon>
        <taxon>Ovalentaria</taxon>
        <taxon>Blenniimorphae</taxon>
        <taxon>Blenniiformes</taxon>
        <taxon>Blennioidei</taxon>
        <taxon>Blenniidae</taxon>
        <taxon>Salariinae</taxon>
        <taxon>Salarias</taxon>
    </lineage>
</organism>
<comment type="subcellular location">
    <subcellularLocation>
        <location evidence="1">Secreted</location>
    </subcellularLocation>
</comment>
<dbReference type="OMA" id="VSGFACV"/>
<evidence type="ECO:0000313" key="7">
    <source>
        <dbReference type="Proteomes" id="UP000472267"/>
    </source>
</evidence>
<evidence type="ECO:0000256" key="4">
    <source>
        <dbReference type="ARBA" id="ARBA00023180"/>
    </source>
</evidence>
<keyword evidence="7" id="KW-1185">Reference proteome</keyword>
<dbReference type="Ensembl" id="ENSSFAT00005022980.1">
    <property type="protein sequence ID" value="ENSSFAP00005022053.1"/>
    <property type="gene ID" value="ENSSFAG00005011486.1"/>
</dbReference>
<dbReference type="InParanoid" id="A0A672GTL8"/>
<evidence type="ECO:0000256" key="1">
    <source>
        <dbReference type="ARBA" id="ARBA00004613"/>
    </source>
</evidence>